<dbReference type="Gene3D" id="1.20.5.350">
    <property type="match status" value="1"/>
</dbReference>
<sequence>MGVTIYTVVIKDNGAPTFITSVLHQHTEKHRHVQHPRGLQGYHYMFKTYDISLCLQALCKDMHHKIDVVDEERYDIDAKVTKNYKEVQVYSYSFDLHVDLTLFSL</sequence>
<dbReference type="Pfam" id="PF00992">
    <property type="entry name" value="Troponin"/>
    <property type="match status" value="1"/>
</dbReference>
<organism evidence="2 3">
    <name type="scientific">Sander lucioperca</name>
    <name type="common">Pike-perch</name>
    <name type="synonym">Perca lucioperca</name>
    <dbReference type="NCBI Taxonomy" id="283035"/>
    <lineage>
        <taxon>Eukaryota</taxon>
        <taxon>Metazoa</taxon>
        <taxon>Chordata</taxon>
        <taxon>Craniata</taxon>
        <taxon>Vertebrata</taxon>
        <taxon>Euteleostomi</taxon>
        <taxon>Actinopterygii</taxon>
        <taxon>Neopterygii</taxon>
        <taxon>Teleostei</taxon>
        <taxon>Neoteleostei</taxon>
        <taxon>Acanthomorphata</taxon>
        <taxon>Eupercaria</taxon>
        <taxon>Perciformes</taxon>
        <taxon>Percoidei</taxon>
        <taxon>Percidae</taxon>
        <taxon>Luciopercinae</taxon>
        <taxon>Sander</taxon>
    </lineage>
</organism>
<dbReference type="Ensembl" id="ENSSLUT00000042114.1">
    <property type="protein sequence ID" value="ENSSLUP00000040802.1"/>
    <property type="gene ID" value="ENSSLUG00000018187.1"/>
</dbReference>
<dbReference type="GO" id="GO:0005861">
    <property type="term" value="C:troponin complex"/>
    <property type="evidence" value="ECO:0007669"/>
    <property type="project" value="InterPro"/>
</dbReference>
<name>A0A8C9ZPJ0_SANLU</name>
<accession>A0A8C9ZPJ0</accession>
<protein>
    <submittedName>
        <fullName evidence="2">Uncharacterized protein</fullName>
    </submittedName>
</protein>
<reference evidence="2" key="1">
    <citation type="submission" date="2025-08" db="UniProtKB">
        <authorList>
            <consortium name="Ensembl"/>
        </authorList>
    </citation>
    <scope>IDENTIFICATION</scope>
</reference>
<evidence type="ECO:0000313" key="3">
    <source>
        <dbReference type="Proteomes" id="UP000694568"/>
    </source>
</evidence>
<proteinExistence type="predicted"/>
<keyword evidence="1" id="KW-0514">Muscle protein</keyword>
<keyword evidence="3" id="KW-1185">Reference proteome</keyword>
<evidence type="ECO:0000313" key="2">
    <source>
        <dbReference type="Ensembl" id="ENSSLUP00000040802.1"/>
    </source>
</evidence>
<dbReference type="SUPFAM" id="SSF90250">
    <property type="entry name" value="Troponin coil-coiled subunits"/>
    <property type="match status" value="1"/>
</dbReference>
<dbReference type="Proteomes" id="UP000694568">
    <property type="component" value="Unplaced"/>
</dbReference>
<dbReference type="AlphaFoldDB" id="A0A8C9ZPJ0"/>
<dbReference type="InterPro" id="IPR001978">
    <property type="entry name" value="Troponin"/>
</dbReference>
<dbReference type="InterPro" id="IPR038077">
    <property type="entry name" value="Troponin_sf"/>
</dbReference>
<reference evidence="2" key="2">
    <citation type="submission" date="2025-09" db="UniProtKB">
        <authorList>
            <consortium name="Ensembl"/>
        </authorList>
    </citation>
    <scope>IDENTIFICATION</scope>
</reference>
<evidence type="ECO:0000256" key="1">
    <source>
        <dbReference type="ARBA" id="ARBA00023179"/>
    </source>
</evidence>